<dbReference type="GO" id="GO:0004400">
    <property type="term" value="F:histidinol-phosphate transaminase activity"/>
    <property type="evidence" value="ECO:0007669"/>
    <property type="project" value="UniProtKB-EC"/>
</dbReference>
<dbReference type="OrthoDB" id="9178318at2"/>
<dbReference type="EC" id="2.6.1.9" evidence="1"/>
<accession>A0A518FUE5</accession>
<dbReference type="InterPro" id="IPR015424">
    <property type="entry name" value="PyrdxlP-dep_Trfase"/>
</dbReference>
<organism evidence="1 2">
    <name type="scientific">Gimesia panareensis</name>
    <dbReference type="NCBI Taxonomy" id="2527978"/>
    <lineage>
        <taxon>Bacteria</taxon>
        <taxon>Pseudomonadati</taxon>
        <taxon>Planctomycetota</taxon>
        <taxon>Planctomycetia</taxon>
        <taxon>Planctomycetales</taxon>
        <taxon>Planctomycetaceae</taxon>
        <taxon>Gimesia</taxon>
    </lineage>
</organism>
<dbReference type="EMBL" id="CP036317">
    <property type="protein sequence ID" value="QDV19964.1"/>
    <property type="molecule type" value="Genomic_DNA"/>
</dbReference>
<dbReference type="AlphaFoldDB" id="A0A518FUE5"/>
<evidence type="ECO:0000313" key="1">
    <source>
        <dbReference type="EMBL" id="QDV19964.1"/>
    </source>
</evidence>
<dbReference type="InterPro" id="IPR015421">
    <property type="entry name" value="PyrdxlP-dep_Trfase_major"/>
</dbReference>
<dbReference type="RefSeq" id="WP_145457908.1">
    <property type="nucleotide sequence ID" value="NZ_CP036317.1"/>
</dbReference>
<keyword evidence="1" id="KW-0032">Aminotransferase</keyword>
<proteinExistence type="predicted"/>
<name>A0A518FUE5_9PLAN</name>
<evidence type="ECO:0000313" key="2">
    <source>
        <dbReference type="Proteomes" id="UP000320839"/>
    </source>
</evidence>
<dbReference type="Proteomes" id="UP000320839">
    <property type="component" value="Chromosome"/>
</dbReference>
<reference evidence="1 2" key="1">
    <citation type="submission" date="2019-02" db="EMBL/GenBank/DDBJ databases">
        <title>Deep-cultivation of Planctomycetes and their phenomic and genomic characterization uncovers novel biology.</title>
        <authorList>
            <person name="Wiegand S."/>
            <person name="Jogler M."/>
            <person name="Boedeker C."/>
            <person name="Pinto D."/>
            <person name="Vollmers J."/>
            <person name="Rivas-Marin E."/>
            <person name="Kohn T."/>
            <person name="Peeters S.H."/>
            <person name="Heuer A."/>
            <person name="Rast P."/>
            <person name="Oberbeckmann S."/>
            <person name="Bunk B."/>
            <person name="Jeske O."/>
            <person name="Meyerdierks A."/>
            <person name="Storesund J.E."/>
            <person name="Kallscheuer N."/>
            <person name="Luecker S."/>
            <person name="Lage O.M."/>
            <person name="Pohl T."/>
            <person name="Merkel B.J."/>
            <person name="Hornburger P."/>
            <person name="Mueller R.-W."/>
            <person name="Bruemmer F."/>
            <person name="Labrenz M."/>
            <person name="Spormann A.M."/>
            <person name="Op den Camp H."/>
            <person name="Overmann J."/>
            <person name="Amann R."/>
            <person name="Jetten M.S.M."/>
            <person name="Mascher T."/>
            <person name="Medema M.H."/>
            <person name="Devos D.P."/>
            <person name="Kaster A.-K."/>
            <person name="Ovreas L."/>
            <person name="Rohde M."/>
            <person name="Galperin M.Y."/>
            <person name="Jogler C."/>
        </authorList>
    </citation>
    <scope>NUCLEOTIDE SEQUENCE [LARGE SCALE GENOMIC DNA]</scope>
    <source>
        <strain evidence="1 2">Pan153</strain>
    </source>
</reference>
<sequence length="229" mass="26285">MNYQEYRAAKEGYLQSDPLRLDCMNTQKALSFLAPSCSSSEKTFSPQAALSIWQDVAGFDLTDLKIIPGKGVRELLAHLIEQLKQEQVDFIFPRDVYPVYHQLLSGFPCQQYRTFPQWEWDFLPKLSEQRQVLLLTQPAVPVGRYLYAQETTSVLNWLSADERRLLLVDAAHAYEPNHSIYQQLLQSGQCICLFSLSKPWLLPEQFGIAVSHRELLADKPLLSNDFSTD</sequence>
<dbReference type="SUPFAM" id="SSF53383">
    <property type="entry name" value="PLP-dependent transferases"/>
    <property type="match status" value="1"/>
</dbReference>
<dbReference type="Gene3D" id="3.40.640.10">
    <property type="entry name" value="Type I PLP-dependent aspartate aminotransferase-like (Major domain)"/>
    <property type="match status" value="1"/>
</dbReference>
<keyword evidence="1" id="KW-0808">Transferase</keyword>
<protein>
    <submittedName>
        <fullName evidence="1">Histidinol-phosphate aminotransferase</fullName>
        <ecNumber evidence="1">2.6.1.9</ecNumber>
    </submittedName>
</protein>
<gene>
    <name evidence="1" type="primary">hisC_2</name>
    <name evidence="1" type="ORF">Pan153_46330</name>
</gene>